<accession>A0AAU8CYY1</accession>
<proteinExistence type="predicted"/>
<sequence length="238" mass="26533">MRAFTDMFANHVVAACEAIVQPSLVAFYKANEKQMPEQVGTGFLIAWNGRPAIVTAKHVLRGHKIDENHNDKFFFQNDRLLSLNEAEVTDVFYAREHDLAAFHADRIDMNRCLPADVLHNGSAKNSKLLTIHGYLARDFNRGGGGLFPTPFVYTNKEIDGGTDRLTMDYPKRKNRNPRSGKSVMSPIPRGLSGCPMMDSAALFIGDVKIRGVFTDKPEFKGIGFGERSETVLALLNQM</sequence>
<feature type="region of interest" description="Disordered" evidence="1">
    <location>
        <begin position="163"/>
        <end position="187"/>
    </location>
</feature>
<evidence type="ECO:0008006" key="3">
    <source>
        <dbReference type="Google" id="ProtNLM"/>
    </source>
</evidence>
<evidence type="ECO:0000256" key="1">
    <source>
        <dbReference type="SAM" id="MobiDB-lite"/>
    </source>
</evidence>
<dbReference type="InterPro" id="IPR043504">
    <property type="entry name" value="Peptidase_S1_PA_chymotrypsin"/>
</dbReference>
<protein>
    <recommendedName>
        <fullName evidence="3">Serine protease</fullName>
    </recommendedName>
</protein>
<dbReference type="AlphaFoldDB" id="A0AAU8CYY1"/>
<dbReference type="EMBL" id="CP159255">
    <property type="protein sequence ID" value="XCG52026.1"/>
    <property type="molecule type" value="Genomic_DNA"/>
</dbReference>
<reference evidence="2" key="1">
    <citation type="submission" date="2024-06" db="EMBL/GenBank/DDBJ databases">
        <title>Mesorhizobium karijinii sp. nov., a symbiont of the iconic Swainsona formosa from arid Australia.</title>
        <authorList>
            <person name="Hill Y.J."/>
            <person name="Watkin E.L.J."/>
            <person name="O'Hara G.W."/>
            <person name="Terpolilli J."/>
            <person name="Tye M.L."/>
            <person name="Kohlmeier M.G."/>
        </authorList>
    </citation>
    <scope>NUCLEOTIDE SEQUENCE</scope>
    <source>
        <strain evidence="2">WSM2240</strain>
        <plasmid evidence="2">pMk2240B</plasmid>
    </source>
</reference>
<geneLocation type="plasmid" evidence="2">
    <name>pMk2240B</name>
</geneLocation>
<name>A0AAU8CYY1_9HYPH</name>
<dbReference type="InterPro" id="IPR009003">
    <property type="entry name" value="Peptidase_S1_PA"/>
</dbReference>
<dbReference type="SUPFAM" id="SSF50494">
    <property type="entry name" value="Trypsin-like serine proteases"/>
    <property type="match status" value="1"/>
</dbReference>
<evidence type="ECO:0000313" key="2">
    <source>
        <dbReference type="EMBL" id="XCG52026.1"/>
    </source>
</evidence>
<dbReference type="RefSeq" id="WP_353646288.1">
    <property type="nucleotide sequence ID" value="NZ_CP159255.1"/>
</dbReference>
<gene>
    <name evidence="2" type="ORF">ABVK50_29055</name>
</gene>
<dbReference type="Gene3D" id="2.40.10.10">
    <property type="entry name" value="Trypsin-like serine proteases"/>
    <property type="match status" value="1"/>
</dbReference>
<organism evidence="2">
    <name type="scientific">Mesorhizobium sp. WSM2240</name>
    <dbReference type="NCBI Taxonomy" id="3228851"/>
    <lineage>
        <taxon>Bacteria</taxon>
        <taxon>Pseudomonadati</taxon>
        <taxon>Pseudomonadota</taxon>
        <taxon>Alphaproteobacteria</taxon>
        <taxon>Hyphomicrobiales</taxon>
        <taxon>Phyllobacteriaceae</taxon>
        <taxon>Mesorhizobium</taxon>
    </lineage>
</organism>
<keyword evidence="2" id="KW-0614">Plasmid</keyword>